<name>A0ABD2CT36_VESMC</name>
<dbReference type="GO" id="GO:0016787">
    <property type="term" value="F:hydrolase activity"/>
    <property type="evidence" value="ECO:0007669"/>
    <property type="project" value="UniProtKB-KW"/>
</dbReference>
<protein>
    <recommendedName>
        <fullName evidence="5">Beta-lactamase-like protein 2 homolog</fullName>
    </recommendedName>
</protein>
<dbReference type="CDD" id="cd07722">
    <property type="entry name" value="LACTB2-like_MBL-fold"/>
    <property type="match status" value="1"/>
</dbReference>
<evidence type="ECO:0000256" key="4">
    <source>
        <dbReference type="ARBA" id="ARBA00022833"/>
    </source>
</evidence>
<dbReference type="PANTHER" id="PTHR23131:SF0">
    <property type="entry name" value="ENDORIBONUCLEASE LACTB2"/>
    <property type="match status" value="1"/>
</dbReference>
<dbReference type="InterPro" id="IPR050662">
    <property type="entry name" value="Sec-metab_biosynth-thioest"/>
</dbReference>
<comment type="caution">
    <text evidence="7">The sequence shown here is derived from an EMBL/GenBank/DDBJ whole genome shotgun (WGS) entry which is preliminary data.</text>
</comment>
<evidence type="ECO:0000256" key="1">
    <source>
        <dbReference type="ARBA" id="ARBA00006759"/>
    </source>
</evidence>
<dbReference type="Gene3D" id="1.10.10.10">
    <property type="entry name" value="Winged helix-like DNA-binding domain superfamily/Winged helix DNA-binding domain"/>
    <property type="match status" value="1"/>
</dbReference>
<evidence type="ECO:0000256" key="2">
    <source>
        <dbReference type="ARBA" id="ARBA00022723"/>
    </source>
</evidence>
<proteinExistence type="inferred from homology"/>
<dbReference type="InterPro" id="IPR036866">
    <property type="entry name" value="RibonucZ/Hydroxyglut_hydro"/>
</dbReference>
<dbReference type="InterPro" id="IPR041516">
    <property type="entry name" value="LACTB2_WH"/>
</dbReference>
<dbReference type="InterPro" id="IPR036388">
    <property type="entry name" value="WH-like_DNA-bd_sf"/>
</dbReference>
<evidence type="ECO:0000313" key="8">
    <source>
        <dbReference type="Proteomes" id="UP001607303"/>
    </source>
</evidence>
<dbReference type="InterPro" id="IPR001279">
    <property type="entry name" value="Metallo-B-lactamas"/>
</dbReference>
<keyword evidence="3" id="KW-0378">Hydrolase</keyword>
<sequence>MRKRMTTRLTSLPLVSKISNKIIRILGCNPGPMTLQGTNTYLVGTGTRRALIDTGDTETSAEYIKLLKNVLVEENATIEHVIVTHWHHDHIGGINSVQELLTTKSNSNPPIIWKLPTYEALQATPDLLKQCKSLKDEQIIEVEGAKIQVKHTPGHTTDHACLLLKDEHSLFSGDCILGEGTAVFEDLYDYMISLQKILNIKPSVIYPGHGPIIEDPIPRIEYYIQHRKQREEQIVNVLKENSNSSFMSEMDIVQIIYKDTPKNLWPAAAHNVMHHLQKLLKETKVIGKEGEWKISENIKFNA</sequence>
<evidence type="ECO:0000259" key="6">
    <source>
        <dbReference type="SMART" id="SM00849"/>
    </source>
</evidence>
<dbReference type="AlphaFoldDB" id="A0ABD2CT36"/>
<comment type="similarity">
    <text evidence="1">Belongs to the metallo-beta-lactamase superfamily. Glyoxalase II family.</text>
</comment>
<evidence type="ECO:0000313" key="7">
    <source>
        <dbReference type="EMBL" id="KAL2748252.1"/>
    </source>
</evidence>
<dbReference type="SMART" id="SM00849">
    <property type="entry name" value="Lactamase_B"/>
    <property type="match status" value="1"/>
</dbReference>
<dbReference type="GO" id="GO:0046872">
    <property type="term" value="F:metal ion binding"/>
    <property type="evidence" value="ECO:0007669"/>
    <property type="project" value="UniProtKB-KW"/>
</dbReference>
<keyword evidence="8" id="KW-1185">Reference proteome</keyword>
<dbReference type="Proteomes" id="UP001607303">
    <property type="component" value="Unassembled WGS sequence"/>
</dbReference>
<dbReference type="GO" id="GO:0031123">
    <property type="term" value="P:RNA 3'-end processing"/>
    <property type="evidence" value="ECO:0007669"/>
    <property type="project" value="UniProtKB-ARBA"/>
</dbReference>
<keyword evidence="4" id="KW-0862">Zinc</keyword>
<evidence type="ECO:0000256" key="3">
    <source>
        <dbReference type="ARBA" id="ARBA00022801"/>
    </source>
</evidence>
<evidence type="ECO:0000256" key="5">
    <source>
        <dbReference type="ARBA" id="ARBA00069358"/>
    </source>
</evidence>
<dbReference type="Pfam" id="PF00753">
    <property type="entry name" value="Lactamase_B"/>
    <property type="match status" value="1"/>
</dbReference>
<dbReference type="Gene3D" id="3.60.15.10">
    <property type="entry name" value="Ribonuclease Z/Hydroxyacylglutathione hydrolase-like"/>
    <property type="match status" value="1"/>
</dbReference>
<dbReference type="Pfam" id="PF17778">
    <property type="entry name" value="WHD_BLACT"/>
    <property type="match status" value="1"/>
</dbReference>
<dbReference type="FunFam" id="3.60.15.10:FF:000017">
    <property type="entry name" value="Lactamase beta 2"/>
    <property type="match status" value="1"/>
</dbReference>
<organism evidence="7 8">
    <name type="scientific">Vespula maculifrons</name>
    <name type="common">Eastern yellow jacket</name>
    <name type="synonym">Wasp</name>
    <dbReference type="NCBI Taxonomy" id="7453"/>
    <lineage>
        <taxon>Eukaryota</taxon>
        <taxon>Metazoa</taxon>
        <taxon>Ecdysozoa</taxon>
        <taxon>Arthropoda</taxon>
        <taxon>Hexapoda</taxon>
        <taxon>Insecta</taxon>
        <taxon>Pterygota</taxon>
        <taxon>Neoptera</taxon>
        <taxon>Endopterygota</taxon>
        <taxon>Hymenoptera</taxon>
        <taxon>Apocrita</taxon>
        <taxon>Aculeata</taxon>
        <taxon>Vespoidea</taxon>
        <taxon>Vespidae</taxon>
        <taxon>Vespinae</taxon>
        <taxon>Vespula</taxon>
    </lineage>
</organism>
<feature type="domain" description="Metallo-beta-lactamase" evidence="6">
    <location>
        <begin position="37"/>
        <end position="209"/>
    </location>
</feature>
<accession>A0ABD2CT36</accession>
<dbReference type="EMBL" id="JAYRBN010000032">
    <property type="protein sequence ID" value="KAL2748252.1"/>
    <property type="molecule type" value="Genomic_DNA"/>
</dbReference>
<reference evidence="7 8" key="1">
    <citation type="journal article" date="2024" name="Ann. Entomol. Soc. Am.">
        <title>Genomic analyses of the southern and eastern yellowjacket wasps (Hymenoptera: Vespidae) reveal evolutionary signatures of social life.</title>
        <authorList>
            <person name="Catto M.A."/>
            <person name="Caine P.B."/>
            <person name="Orr S.E."/>
            <person name="Hunt B.G."/>
            <person name="Goodisman M.A.D."/>
        </authorList>
    </citation>
    <scope>NUCLEOTIDE SEQUENCE [LARGE SCALE GENOMIC DNA]</scope>
    <source>
        <strain evidence="7">232</strain>
        <tissue evidence="7">Head and thorax</tissue>
    </source>
</reference>
<gene>
    <name evidence="7" type="ORF">V1477_003537</name>
</gene>
<dbReference type="FunFam" id="1.10.10.10:FF:000328">
    <property type="entry name" value="Lactamase beta 2"/>
    <property type="match status" value="1"/>
</dbReference>
<dbReference type="InterPro" id="IPR047921">
    <property type="entry name" value="LACTB2-like_MBL-fold"/>
</dbReference>
<dbReference type="SUPFAM" id="SSF56281">
    <property type="entry name" value="Metallo-hydrolase/oxidoreductase"/>
    <property type="match status" value="1"/>
</dbReference>
<keyword evidence="2" id="KW-0479">Metal-binding</keyword>
<dbReference type="PANTHER" id="PTHR23131">
    <property type="entry name" value="ENDORIBONUCLEASE LACTB2"/>
    <property type="match status" value="1"/>
</dbReference>